<dbReference type="InterPro" id="IPR050473">
    <property type="entry name" value="A2M/Complement_sys"/>
</dbReference>
<keyword evidence="2" id="KW-0646">Protease inhibitor</keyword>
<keyword evidence="6" id="KW-0325">Glycoprotein</keyword>
<evidence type="ECO:0000256" key="4">
    <source>
        <dbReference type="ARBA" id="ARBA00022900"/>
    </source>
</evidence>
<evidence type="ECO:0000259" key="10">
    <source>
        <dbReference type="SMART" id="SM01361"/>
    </source>
</evidence>
<dbReference type="Proteomes" id="UP000472262">
    <property type="component" value="Unassembled WGS sequence"/>
</dbReference>
<evidence type="ECO:0000256" key="7">
    <source>
        <dbReference type="SAM" id="SignalP"/>
    </source>
</evidence>
<feature type="chain" id="PRO_5025629036" evidence="7">
    <location>
        <begin position="24"/>
        <end position="1452"/>
    </location>
</feature>
<dbReference type="Pfam" id="PF07677">
    <property type="entry name" value="A2M_recep"/>
    <property type="match status" value="1"/>
</dbReference>
<dbReference type="InterPro" id="IPR041555">
    <property type="entry name" value="MG3"/>
</dbReference>
<evidence type="ECO:0000256" key="3">
    <source>
        <dbReference type="ARBA" id="ARBA00022729"/>
    </source>
</evidence>
<evidence type="ECO:0000256" key="5">
    <source>
        <dbReference type="ARBA" id="ARBA00023157"/>
    </source>
</evidence>
<feature type="domain" description="Alpha-macroglobulin receptor-binding" evidence="10">
    <location>
        <begin position="1355"/>
        <end position="1445"/>
    </location>
</feature>
<dbReference type="InterPro" id="IPR019742">
    <property type="entry name" value="MacrogloblnA2_CS"/>
</dbReference>
<dbReference type="PANTHER" id="PTHR11412">
    <property type="entry name" value="MACROGLOBULIN / COMPLEMENT"/>
    <property type="match status" value="1"/>
</dbReference>
<dbReference type="OMA" id="FIHIDPR"/>
<gene>
    <name evidence="11" type="primary">LOC107573500</name>
</gene>
<sequence length="1452" mass="159238">MAVMAISVLNMFILLLFFFAVDGQGLGQFAVDRQKSGPFFLLTFPAVIESSSHVKLCASLLKPNESLAMTISLLDDKNMTTLLVQQSSRMAFHRCFSFQAPQVEGESVQKLRVVLQGRFFKVTRERKVMFRRYLPLTFIQTDKPIYNPGQTVNFRVVTMDAKFVPLDQMYSLVVVEDNHNNRISQWTNVSSTGWILQLSHKLNPEAQVGMYTLRAFIGDQMISQVFEVKKYVLPKFDVTVTTPQMYSVGDVGLKIVVCGKYTYGQPVPGQALVEVCREPFPYVVIPEVKRLCLNKTAKMNNTGYASLTVSTSVFFNTRFETSLQDSFLVNVNLTEEGTDVVTSKSTTVSITFEVGKVTFLELPGLFAYGSMINGKISASYFNGTPIASKAVYLLDSSQWPNKLLLNLTTNMNGLSAFSLNTADLPKADLNLVASATPQVVYSYKSPFFGSDARTVSLFQTATPNNPTFSELTILKLEQPLKCGAKYPVMIKYSFVGETGDYSADIIYMVLSRGVIVLHGFEKVEAWASNTVTSGTVSFQLSVSLDMAPVVQILAFCVLPSENVVAASATFDTERCFQNQVSLQFSPATAVPGEENTLTVSAQAGSLCGLSAVDQSVLIMEPGRHLSAEAVFSLLPVQSLSDFPFSVEDEQQCLNVRPRRAVPADQAYESFKSVGLKIATNLPVREPHCLTYRGLDYYRNFRDVNSFRRPAALAMAPAAVAESAEGEHSSPLDVTIRTYFPETWIWQLAQVGETGSTQVPLKVPDTITTWETGAFCLSSKGFGLAPPVQLTVFQPFFLELSLPYSIIRGESFELKATVFNYLSKCIMVQVNPTRSLAFTLRLFNEPYSSCLCGNGRKTFKWVFTASVLGTLNVTVSARAVQPQGNVCGNEIVSVPERGRIDVVTRSLLALAEGLERTNTQSWLLCPKGNVVSEDVRLTLPIDLIQGSAKCSVSVLGDIMGRALKNLAGLLKMPSGCGEQNMIVLAPNIYILQYLDVTGQLTTTIRQTAIGYLQSGYQGQLNYRHSDGSYSTFGYDESNAWLTAFVLRSFGLATRFVFIDPNVLQSAKDWLISQQDSNGCFMQRGTLYHNDMKGGVDDNMTMTAYITASLLELGVPVTDPVTTNALSFLRPVVGNLGNAYATALLAYTFSLAGETSTRSQLLTTLNNRAISEGTKLHWSQTTSGDTLAVEISSYVLLAVLSVQPLTTAILGYANRIVNWLVTQQNPYGGFSSTQDTVVALHALSVYATQVFSLAGSSTVTVQSSMVGGDFYSFDVNQNNRLLYQEKLLNNFPGEYSVRATGSTCVSVQVACFYNIPTPIKVARILIIEVKVTGVCEPIGASLMLNFTVKYDGPKSSTNMVLVDIKILSGFTADMSLLGSPPSSFVPLVERVDAGHDHVLVYLKEVPKGVPMTYSLLLKQFLTVKNLKPAVISVYDYYEPSNAFETTYISPCPGP</sequence>
<keyword evidence="12" id="KW-1185">Reference proteome</keyword>
<evidence type="ECO:0000313" key="12">
    <source>
        <dbReference type="Proteomes" id="UP000472262"/>
    </source>
</evidence>
<dbReference type="InterPro" id="IPR011626">
    <property type="entry name" value="Alpha-macroglobulin_TED"/>
</dbReference>
<evidence type="ECO:0000259" key="8">
    <source>
        <dbReference type="SMART" id="SM01359"/>
    </source>
</evidence>
<keyword evidence="4" id="KW-0722">Serine protease inhibitor</keyword>
<dbReference type="Pfam" id="PF01835">
    <property type="entry name" value="MG2"/>
    <property type="match status" value="1"/>
</dbReference>
<dbReference type="InterPro" id="IPR009048">
    <property type="entry name" value="A-macroglobulin_rcpt-bd"/>
</dbReference>
<dbReference type="InterPro" id="IPR036595">
    <property type="entry name" value="A-macroglobulin_rcpt-bd_sf"/>
</dbReference>
<dbReference type="Gene3D" id="2.60.40.690">
    <property type="entry name" value="Alpha-macroglobulin, receptor-binding domain"/>
    <property type="match status" value="1"/>
</dbReference>
<evidence type="ECO:0000259" key="9">
    <source>
        <dbReference type="SMART" id="SM01360"/>
    </source>
</evidence>
<dbReference type="FunFam" id="1.50.10.20:FF:000001">
    <property type="entry name" value="CD109 isoform 1"/>
    <property type="match status" value="1"/>
</dbReference>
<dbReference type="SUPFAM" id="SSF48239">
    <property type="entry name" value="Terpenoid cyclases/Protein prenyltransferases"/>
    <property type="match status" value="1"/>
</dbReference>
<dbReference type="InterPro" id="IPR041813">
    <property type="entry name" value="A2M_TED"/>
</dbReference>
<comment type="similarity">
    <text evidence="1">Belongs to the protease inhibitor I39 (alpha-2-macroglobulin) family.</text>
</comment>
<evidence type="ECO:0000256" key="2">
    <source>
        <dbReference type="ARBA" id="ARBA00022690"/>
    </source>
</evidence>
<dbReference type="Gene3D" id="2.20.130.20">
    <property type="match status" value="1"/>
</dbReference>
<dbReference type="InterPro" id="IPR014756">
    <property type="entry name" value="Ig_E-set"/>
</dbReference>
<reference evidence="11" key="1">
    <citation type="submission" date="2025-08" db="UniProtKB">
        <authorList>
            <consortium name="Ensembl"/>
        </authorList>
    </citation>
    <scope>IDENTIFICATION</scope>
</reference>
<evidence type="ECO:0000256" key="1">
    <source>
        <dbReference type="ARBA" id="ARBA00010952"/>
    </source>
</evidence>
<proteinExistence type="inferred from homology"/>
<dbReference type="Pfam" id="PF00207">
    <property type="entry name" value="A2M"/>
    <property type="match status" value="1"/>
</dbReference>
<dbReference type="InterPro" id="IPR013783">
    <property type="entry name" value="Ig-like_fold"/>
</dbReference>
<feature type="domain" description="Alpha-2-macroglobulin" evidence="9">
    <location>
        <begin position="742"/>
        <end position="831"/>
    </location>
</feature>
<feature type="signal peptide" evidence="7">
    <location>
        <begin position="1"/>
        <end position="23"/>
    </location>
</feature>
<dbReference type="InParanoid" id="A0A672KPB6"/>
<dbReference type="Gene3D" id="2.60.120.1540">
    <property type="match status" value="1"/>
</dbReference>
<dbReference type="InterPro" id="IPR008930">
    <property type="entry name" value="Terpenoid_cyclase/PrenylTrfase"/>
</dbReference>
<dbReference type="Ensembl" id="ENSSGRT00000013493.1">
    <property type="protein sequence ID" value="ENSSGRP00000012456.1"/>
    <property type="gene ID" value="ENSSGRG00000007394.1"/>
</dbReference>
<dbReference type="Gene3D" id="1.50.10.20">
    <property type="match status" value="1"/>
</dbReference>
<dbReference type="SUPFAM" id="SSF81296">
    <property type="entry name" value="E set domains"/>
    <property type="match status" value="1"/>
</dbReference>
<evidence type="ECO:0000313" key="11">
    <source>
        <dbReference type="Ensembl" id="ENSSGRP00000012456.1"/>
    </source>
</evidence>
<dbReference type="CDD" id="cd02897">
    <property type="entry name" value="A2M_2"/>
    <property type="match status" value="1"/>
</dbReference>
<keyword evidence="3 7" id="KW-0732">Signal</keyword>
<dbReference type="Gene3D" id="2.60.40.10">
    <property type="entry name" value="Immunoglobulins"/>
    <property type="match status" value="1"/>
</dbReference>
<dbReference type="GO" id="GO:0004867">
    <property type="term" value="F:serine-type endopeptidase inhibitor activity"/>
    <property type="evidence" value="ECO:0007669"/>
    <property type="project" value="UniProtKB-KW"/>
</dbReference>
<dbReference type="Pfam" id="PF07678">
    <property type="entry name" value="TED_complement"/>
    <property type="match status" value="1"/>
</dbReference>
<dbReference type="PROSITE" id="PS00477">
    <property type="entry name" value="ALPHA_2_MACROGLOBULIN"/>
    <property type="match status" value="1"/>
</dbReference>
<dbReference type="Pfam" id="PF17791">
    <property type="entry name" value="MG3"/>
    <property type="match status" value="1"/>
</dbReference>
<keyword evidence="5" id="KW-1015">Disulfide bond</keyword>
<dbReference type="InterPro" id="IPR002890">
    <property type="entry name" value="MG2"/>
</dbReference>
<evidence type="ECO:0000256" key="6">
    <source>
        <dbReference type="ARBA" id="ARBA00023180"/>
    </source>
</evidence>
<dbReference type="InterPro" id="IPR011625">
    <property type="entry name" value="A2M_N_BRD"/>
</dbReference>
<dbReference type="SMART" id="SM01360">
    <property type="entry name" value="A2M"/>
    <property type="match status" value="1"/>
</dbReference>
<dbReference type="FunFam" id="2.60.40.1930:FF:000001">
    <property type="entry name" value="CD109 isoform 3"/>
    <property type="match status" value="1"/>
</dbReference>
<reference evidence="11" key="2">
    <citation type="submission" date="2025-09" db="UniProtKB">
        <authorList>
            <consortium name="Ensembl"/>
        </authorList>
    </citation>
    <scope>IDENTIFICATION</scope>
</reference>
<organism evidence="11 12">
    <name type="scientific">Sinocyclocheilus grahami</name>
    <name type="common">Dianchi golden-line fish</name>
    <name type="synonym">Barbus grahami</name>
    <dbReference type="NCBI Taxonomy" id="75366"/>
    <lineage>
        <taxon>Eukaryota</taxon>
        <taxon>Metazoa</taxon>
        <taxon>Chordata</taxon>
        <taxon>Craniata</taxon>
        <taxon>Vertebrata</taxon>
        <taxon>Euteleostomi</taxon>
        <taxon>Actinopterygii</taxon>
        <taxon>Neopterygii</taxon>
        <taxon>Teleostei</taxon>
        <taxon>Ostariophysi</taxon>
        <taxon>Cypriniformes</taxon>
        <taxon>Cyprinidae</taxon>
        <taxon>Cyprininae</taxon>
        <taxon>Sinocyclocheilus</taxon>
    </lineage>
</organism>
<dbReference type="Pfam" id="PF07703">
    <property type="entry name" value="A2M_BRD"/>
    <property type="match status" value="1"/>
</dbReference>
<accession>A0A672KPB6</accession>
<dbReference type="SMART" id="SM01359">
    <property type="entry name" value="A2M_N_2"/>
    <property type="match status" value="1"/>
</dbReference>
<dbReference type="FunCoup" id="A0A672KPB6">
    <property type="interactions" value="350"/>
</dbReference>
<dbReference type="GO" id="GO:0007399">
    <property type="term" value="P:nervous system development"/>
    <property type="evidence" value="ECO:0007669"/>
    <property type="project" value="UniProtKB-ARBA"/>
</dbReference>
<dbReference type="GO" id="GO:0005615">
    <property type="term" value="C:extracellular space"/>
    <property type="evidence" value="ECO:0007669"/>
    <property type="project" value="InterPro"/>
</dbReference>
<dbReference type="Gene3D" id="2.60.40.1940">
    <property type="match status" value="1"/>
</dbReference>
<dbReference type="Gene3D" id="2.60.40.1930">
    <property type="match status" value="2"/>
</dbReference>
<name>A0A672KPB6_SINGR</name>
<dbReference type="InterPro" id="IPR001599">
    <property type="entry name" value="Macroglobln_a2"/>
</dbReference>
<dbReference type="InterPro" id="IPR047565">
    <property type="entry name" value="Alpha-macroglob_thiol-ester_cl"/>
</dbReference>
<protein>
    <submittedName>
        <fullName evidence="11">Alpha-2-macroglobulin-like</fullName>
    </submittedName>
</protein>
<dbReference type="SMART" id="SM01419">
    <property type="entry name" value="Thiol-ester_cl"/>
    <property type="match status" value="1"/>
</dbReference>
<dbReference type="Gene3D" id="6.20.50.160">
    <property type="match status" value="1"/>
</dbReference>
<feature type="domain" description="Alpha-2-macroglobulin bait region" evidence="8">
    <location>
        <begin position="471"/>
        <end position="619"/>
    </location>
</feature>
<dbReference type="SMART" id="SM01361">
    <property type="entry name" value="A2M_recep"/>
    <property type="match status" value="1"/>
</dbReference>
<dbReference type="SUPFAM" id="SSF49410">
    <property type="entry name" value="Alpha-macroglobulin receptor domain"/>
    <property type="match status" value="1"/>
</dbReference>
<dbReference type="PANTHER" id="PTHR11412:SF150">
    <property type="entry name" value="ALPHA-2-MACROGLOBULIN-RELATED"/>
    <property type="match status" value="1"/>
</dbReference>